<dbReference type="InterPro" id="IPR036986">
    <property type="entry name" value="S4_RNA-bd_sf"/>
</dbReference>
<dbReference type="Gene3D" id="3.30.2350.10">
    <property type="entry name" value="Pseudouridine synthase"/>
    <property type="match status" value="1"/>
</dbReference>
<dbReference type="PANTHER" id="PTHR21600">
    <property type="entry name" value="MITOCHONDRIAL RNA PSEUDOURIDINE SYNTHASE"/>
    <property type="match status" value="1"/>
</dbReference>
<dbReference type="EMBL" id="JADHEI010000009">
    <property type="protein sequence ID" value="MBF2734522.1"/>
    <property type="molecule type" value="Genomic_DNA"/>
</dbReference>
<dbReference type="InterPro" id="IPR006145">
    <property type="entry name" value="PsdUridine_synth_RsuA/RluA"/>
</dbReference>
<protein>
    <recommendedName>
        <fullName evidence="6">Pseudouridine synthase</fullName>
        <ecNumber evidence="6">5.4.99.-</ecNumber>
    </recommendedName>
</protein>
<dbReference type="Proteomes" id="UP000604381">
    <property type="component" value="Unassembled WGS sequence"/>
</dbReference>
<dbReference type="CDD" id="cd00165">
    <property type="entry name" value="S4"/>
    <property type="match status" value="1"/>
</dbReference>
<comment type="function">
    <text evidence="6">Responsible for synthesis of pseudouridine from uracil.</text>
</comment>
<keyword evidence="9" id="KW-1185">Reference proteome</keyword>
<dbReference type="InterPro" id="IPR050188">
    <property type="entry name" value="RluA_PseudoU_synthase"/>
</dbReference>
<organism evidence="8 9">
    <name type="scientific">Candidatus Amphirhobacter heronislandensis</name>
    <dbReference type="NCBI Taxonomy" id="1732024"/>
    <lineage>
        <taxon>Bacteria</taxon>
        <taxon>Pseudomonadati</taxon>
        <taxon>Pseudomonadota</taxon>
        <taxon>Gammaproteobacteria</taxon>
        <taxon>Candidatus Tethybacterales</taxon>
        <taxon>Candidatus Tethybacteraceae</taxon>
        <taxon>Candidatus Amphirhobacter</taxon>
    </lineage>
</organism>
<evidence type="ECO:0000256" key="6">
    <source>
        <dbReference type="RuleBase" id="RU362028"/>
    </source>
</evidence>
<comment type="caution">
    <text evidence="8">The sequence shown here is derived from an EMBL/GenBank/DDBJ whole genome shotgun (WGS) entry which is preliminary data.</text>
</comment>
<evidence type="ECO:0000313" key="9">
    <source>
        <dbReference type="Proteomes" id="UP000604381"/>
    </source>
</evidence>
<dbReference type="NCBIfam" id="TIGR00005">
    <property type="entry name" value="rluA_subfam"/>
    <property type="match status" value="1"/>
</dbReference>
<dbReference type="SMART" id="SM00363">
    <property type="entry name" value="S4"/>
    <property type="match status" value="1"/>
</dbReference>
<accession>A0A930UGN7</accession>
<dbReference type="Gene3D" id="3.10.290.10">
    <property type="entry name" value="RNA-binding S4 domain"/>
    <property type="match status" value="1"/>
</dbReference>
<dbReference type="SUPFAM" id="SSF55120">
    <property type="entry name" value="Pseudouridine synthase"/>
    <property type="match status" value="1"/>
</dbReference>
<dbReference type="EC" id="5.4.99.-" evidence="6"/>
<dbReference type="CDD" id="cd02869">
    <property type="entry name" value="PseudoU_synth_RluA_like"/>
    <property type="match status" value="1"/>
</dbReference>
<dbReference type="InterPro" id="IPR006225">
    <property type="entry name" value="PsdUridine_synth_RluC/D"/>
</dbReference>
<gene>
    <name evidence="8" type="ORF">ISN26_00235</name>
</gene>
<comment type="catalytic activity">
    <reaction evidence="6">
        <text>a uridine in RNA = a pseudouridine in RNA</text>
        <dbReference type="Rhea" id="RHEA:48348"/>
        <dbReference type="Rhea" id="RHEA-COMP:12068"/>
        <dbReference type="Rhea" id="RHEA-COMP:12069"/>
        <dbReference type="ChEBI" id="CHEBI:65314"/>
        <dbReference type="ChEBI" id="CHEBI:65315"/>
    </reaction>
</comment>
<dbReference type="GO" id="GO:0003723">
    <property type="term" value="F:RNA binding"/>
    <property type="evidence" value="ECO:0007669"/>
    <property type="project" value="UniProtKB-KW"/>
</dbReference>
<proteinExistence type="inferred from homology"/>
<comment type="similarity">
    <text evidence="1 6">Belongs to the pseudouridine synthase RluA family.</text>
</comment>
<dbReference type="SUPFAM" id="SSF55174">
    <property type="entry name" value="Alpha-L RNA-binding motif"/>
    <property type="match status" value="1"/>
</dbReference>
<evidence type="ECO:0000259" key="7">
    <source>
        <dbReference type="SMART" id="SM00363"/>
    </source>
</evidence>
<evidence type="ECO:0000256" key="5">
    <source>
        <dbReference type="PROSITE-ProRule" id="PRU00182"/>
    </source>
</evidence>
<sequence>MAAASTAAVRRMDFTPPILCGAGGACPRIDAEDDKPMAEAQHLRVPAELAGVRLDRALAALAEASSRRAVKEAILAGEVAVAGEVVTNPRHAVAEGDAIEARLAAPVLAEQVAPAAAELAVHAEDEEYFIIDKPPGLVMHPARGHALDTLANAIAALCPRAAALPRAGVVHRLDKDTSGLVAVARTERARASLAAQFHDRAAARHYWTIVHGCPPATGLVDRAIGRDRANRLKMAVHAAGRAAVTRYEVLAAAGAYALLRCELQSGRTHQIRVHLEHAGHPVAGDRQYRRHARAEGGAFGRQMLHARGLGFAHPADGGWKEYEARPPADFMQALEDVGLRAP</sequence>
<feature type="domain" description="RNA-binding S4" evidence="7">
    <location>
        <begin position="52"/>
        <end position="113"/>
    </location>
</feature>
<dbReference type="PANTHER" id="PTHR21600:SF44">
    <property type="entry name" value="RIBOSOMAL LARGE SUBUNIT PSEUDOURIDINE SYNTHASE D"/>
    <property type="match status" value="1"/>
</dbReference>
<keyword evidence="5" id="KW-0694">RNA-binding</keyword>
<dbReference type="Pfam" id="PF00849">
    <property type="entry name" value="PseudoU_synth_2"/>
    <property type="match status" value="1"/>
</dbReference>
<name>A0A930UGN7_9GAMM</name>
<evidence type="ECO:0000256" key="3">
    <source>
        <dbReference type="ARBA" id="ARBA00036882"/>
    </source>
</evidence>
<evidence type="ECO:0000256" key="4">
    <source>
        <dbReference type="PIRSR" id="PIRSR606225-1"/>
    </source>
</evidence>
<dbReference type="InterPro" id="IPR002942">
    <property type="entry name" value="S4_RNA-bd"/>
</dbReference>
<dbReference type="Pfam" id="PF01479">
    <property type="entry name" value="S4"/>
    <property type="match status" value="1"/>
</dbReference>
<dbReference type="GO" id="GO:0000455">
    <property type="term" value="P:enzyme-directed rRNA pseudouridine synthesis"/>
    <property type="evidence" value="ECO:0007669"/>
    <property type="project" value="TreeGrafter"/>
</dbReference>
<keyword evidence="2 6" id="KW-0413">Isomerase</keyword>
<dbReference type="AlphaFoldDB" id="A0A930UGN7"/>
<dbReference type="InterPro" id="IPR020103">
    <property type="entry name" value="PsdUridine_synth_cat_dom_sf"/>
</dbReference>
<feature type="active site" evidence="4">
    <location>
        <position position="174"/>
    </location>
</feature>
<dbReference type="PROSITE" id="PS50889">
    <property type="entry name" value="S4"/>
    <property type="match status" value="1"/>
</dbReference>
<evidence type="ECO:0000313" key="8">
    <source>
        <dbReference type="EMBL" id="MBF2734522.1"/>
    </source>
</evidence>
<dbReference type="GO" id="GO:0160140">
    <property type="term" value="F:23S rRNA pseudouridine(1911/1915/1917) synthase activity"/>
    <property type="evidence" value="ECO:0007669"/>
    <property type="project" value="UniProtKB-EC"/>
</dbReference>
<comment type="catalytic activity">
    <reaction evidence="3">
        <text>uridine(1911/1915/1917) in 23S rRNA = pseudouridine(1911/1915/1917) in 23S rRNA</text>
        <dbReference type="Rhea" id="RHEA:42524"/>
        <dbReference type="Rhea" id="RHEA-COMP:10097"/>
        <dbReference type="Rhea" id="RHEA-COMP:10098"/>
        <dbReference type="ChEBI" id="CHEBI:65314"/>
        <dbReference type="ChEBI" id="CHEBI:65315"/>
        <dbReference type="EC" id="5.4.99.23"/>
    </reaction>
</comment>
<reference evidence="8" key="1">
    <citation type="submission" date="2020-10" db="EMBL/GenBank/DDBJ databases">
        <title>An improved Amphimedon queenslandica hologenome assembly reveals how three proteobacterial symbionts can extend the metabolic phenotypic of their marine sponge host.</title>
        <authorList>
            <person name="Degnan B."/>
            <person name="Degnan S."/>
            <person name="Xiang X."/>
        </authorList>
    </citation>
    <scope>NUCLEOTIDE SEQUENCE</scope>
    <source>
        <strain evidence="8">AqS2</strain>
    </source>
</reference>
<evidence type="ECO:0000256" key="2">
    <source>
        <dbReference type="ARBA" id="ARBA00023235"/>
    </source>
</evidence>
<evidence type="ECO:0000256" key="1">
    <source>
        <dbReference type="ARBA" id="ARBA00010876"/>
    </source>
</evidence>